<keyword evidence="2" id="KW-0614">Plasmid</keyword>
<dbReference type="KEGG" id="haby:HLVA_21950"/>
<dbReference type="GO" id="GO:0030288">
    <property type="term" value="C:outer membrane-bounded periplasmic space"/>
    <property type="evidence" value="ECO:0007669"/>
    <property type="project" value="TreeGrafter"/>
</dbReference>
<dbReference type="Gene3D" id="3.30.750.44">
    <property type="match status" value="1"/>
</dbReference>
<evidence type="ECO:0000313" key="3">
    <source>
        <dbReference type="Proteomes" id="UP001321582"/>
    </source>
</evidence>
<dbReference type="InterPro" id="IPR005151">
    <property type="entry name" value="Tail-specific_protease"/>
</dbReference>
<evidence type="ECO:0000259" key="1">
    <source>
        <dbReference type="SMART" id="SM00245"/>
    </source>
</evidence>
<name>A0AAU9D6H8_9FUSO</name>
<protein>
    <recommendedName>
        <fullName evidence="1">Tail specific protease domain-containing protein</fullName>
    </recommendedName>
</protein>
<dbReference type="Proteomes" id="UP001321582">
    <property type="component" value="Plasmid pHIC"/>
</dbReference>
<dbReference type="PROSITE" id="PS51257">
    <property type="entry name" value="PROKAR_LIPOPROTEIN"/>
    <property type="match status" value="1"/>
</dbReference>
<dbReference type="Pfam" id="PF03572">
    <property type="entry name" value="Peptidase_S41"/>
    <property type="match status" value="1"/>
</dbReference>
<proteinExistence type="predicted"/>
<sequence length="628" mass="72717">MKRLMIVAVIPLLFIGCQKSIVVKKGNVSKINVKVVEKKQDKLKIDDIENLTAKTDVPQVIKLNWKLQNKKNVEKIEILKNSLDGSRYKKVAEISPKLNRASIKQKENSYVMYKVRLILKSGKKSRGKMIKVIPLMPNYRKFKLEHYSQNKPVEKTYEVITEDGIDYIEMGALKDMLSEFFGDLNYKAEKDFIKISKKDGNFKLEFDINENKATLFDKNGLTIKNFYNKRDEITVAEGISSGEVLKQYKKDVKAEFKVVRASEKIFEKESLNLNDFDAGYIKKNSKIYFPIYMISYFLFNGNLQITNYDGEYFIKSWAENYKINKLSREKMDKEMKRKVFLYFINLCKKRYTVSKDKNIDFDKMRNDNMSKLINTKSNAEFYDIFNTILTNMDDGHTRFINFGKSNFVINGTNRTENSAKAYEEIMNFYKTKPDKKFDEFILKEIDNKTAYIYIPNWIDPPIKIDKELNKLNGKKYVILDMRWNGGGLLSNVFHIINYFAGDKYELYNMGKPIDIKNNSKKRYKVKLILLTNRLSFSASNYMVNIVKNNNLGIVIGEKTGGGGSPSEIYSLPDSSLVGLSSGTLITDKAGNSNDNGIEPDIKIIDKYNNGKDSIFDRAMKYIDGQESR</sequence>
<keyword evidence="3" id="KW-1185">Reference proteome</keyword>
<dbReference type="GO" id="GO:0006508">
    <property type="term" value="P:proteolysis"/>
    <property type="evidence" value="ECO:0007669"/>
    <property type="project" value="InterPro"/>
</dbReference>
<dbReference type="RefSeq" id="WP_307905495.1">
    <property type="nucleotide sequence ID" value="NZ_AP027060.1"/>
</dbReference>
<dbReference type="AlphaFoldDB" id="A0AAU9D6H8"/>
<feature type="domain" description="Tail specific protease" evidence="1">
    <location>
        <begin position="423"/>
        <end position="604"/>
    </location>
</feature>
<dbReference type="PANTHER" id="PTHR32060">
    <property type="entry name" value="TAIL-SPECIFIC PROTEASE"/>
    <property type="match status" value="1"/>
</dbReference>
<dbReference type="PANTHER" id="PTHR32060:SF30">
    <property type="entry name" value="CARBOXY-TERMINAL PROCESSING PROTEASE CTPA"/>
    <property type="match status" value="1"/>
</dbReference>
<reference evidence="2 3" key="1">
    <citation type="submission" date="2022-11" db="EMBL/GenBank/DDBJ databases">
        <title>Haliovirga abyssi gen. nov., sp. nov., a mesophilic fermentative bacterium isolated from the Iheya North hydrothermal field and the proposal of Haliovirgaceae fam. nov.</title>
        <authorList>
            <person name="Miyazaki U."/>
            <person name="Tame A."/>
            <person name="Miyazaki J."/>
            <person name="Takai K."/>
            <person name="Sawayama S."/>
            <person name="Kitajima M."/>
            <person name="Okamoto A."/>
            <person name="Nakagawa S."/>
        </authorList>
    </citation>
    <scope>NUCLEOTIDE SEQUENCE [LARGE SCALE GENOMIC DNA]</scope>
    <source>
        <strain evidence="2 3">IC12</strain>
        <plasmid evidence="2 3">pHIC</plasmid>
    </source>
</reference>
<dbReference type="EMBL" id="AP027060">
    <property type="protein sequence ID" value="BDU51626.1"/>
    <property type="molecule type" value="Genomic_DNA"/>
</dbReference>
<geneLocation type="plasmid" evidence="2 3">
    <name>pHIC</name>
</geneLocation>
<dbReference type="SMART" id="SM00245">
    <property type="entry name" value="TSPc"/>
    <property type="match status" value="1"/>
</dbReference>
<dbReference type="InterPro" id="IPR029045">
    <property type="entry name" value="ClpP/crotonase-like_dom_sf"/>
</dbReference>
<dbReference type="Gene3D" id="3.90.226.10">
    <property type="entry name" value="2-enoyl-CoA Hydratase, Chain A, domain 1"/>
    <property type="match status" value="1"/>
</dbReference>
<dbReference type="GO" id="GO:0007165">
    <property type="term" value="P:signal transduction"/>
    <property type="evidence" value="ECO:0007669"/>
    <property type="project" value="TreeGrafter"/>
</dbReference>
<organism evidence="2 3">
    <name type="scientific">Haliovirga abyssi</name>
    <dbReference type="NCBI Taxonomy" id="2996794"/>
    <lineage>
        <taxon>Bacteria</taxon>
        <taxon>Fusobacteriati</taxon>
        <taxon>Fusobacteriota</taxon>
        <taxon>Fusobacteriia</taxon>
        <taxon>Fusobacteriales</taxon>
        <taxon>Haliovirgaceae</taxon>
        <taxon>Haliovirga</taxon>
    </lineage>
</organism>
<evidence type="ECO:0000313" key="2">
    <source>
        <dbReference type="EMBL" id="BDU51626.1"/>
    </source>
</evidence>
<dbReference type="GO" id="GO:0008236">
    <property type="term" value="F:serine-type peptidase activity"/>
    <property type="evidence" value="ECO:0007669"/>
    <property type="project" value="InterPro"/>
</dbReference>
<dbReference type="GO" id="GO:0004175">
    <property type="term" value="F:endopeptidase activity"/>
    <property type="evidence" value="ECO:0007669"/>
    <property type="project" value="TreeGrafter"/>
</dbReference>
<dbReference type="SUPFAM" id="SSF52096">
    <property type="entry name" value="ClpP/crotonase"/>
    <property type="match status" value="1"/>
</dbReference>
<gene>
    <name evidence="2" type="ORF">HLVA_21950</name>
</gene>
<accession>A0AAU9D6H8</accession>